<dbReference type="InterPro" id="IPR036291">
    <property type="entry name" value="NAD(P)-bd_dom_sf"/>
</dbReference>
<dbReference type="AlphaFoldDB" id="A0A9D9BUG0"/>
<dbReference type="InterPro" id="IPR001509">
    <property type="entry name" value="Epimerase_deHydtase"/>
</dbReference>
<keyword evidence="1" id="KW-0520">NAD</keyword>
<evidence type="ECO:0000256" key="1">
    <source>
        <dbReference type="ARBA" id="ARBA00023027"/>
    </source>
</evidence>
<dbReference type="PANTHER" id="PTHR43574">
    <property type="entry name" value="EPIMERASE-RELATED"/>
    <property type="match status" value="1"/>
</dbReference>
<dbReference type="Pfam" id="PF01370">
    <property type="entry name" value="Epimerase"/>
    <property type="match status" value="1"/>
</dbReference>
<dbReference type="PRINTS" id="PR01713">
    <property type="entry name" value="NUCEPIMERASE"/>
</dbReference>
<name>A0A9D9BUG0_PROMR</name>
<evidence type="ECO:0000259" key="2">
    <source>
        <dbReference type="Pfam" id="PF01370"/>
    </source>
</evidence>
<organism evidence="3">
    <name type="scientific">Prochlorococcus marinus XMU1424</name>
    <dbReference type="NCBI Taxonomy" id="2774497"/>
    <lineage>
        <taxon>Bacteria</taxon>
        <taxon>Bacillati</taxon>
        <taxon>Cyanobacteriota</taxon>
        <taxon>Cyanophyceae</taxon>
        <taxon>Synechococcales</taxon>
        <taxon>Prochlorococcaceae</taxon>
        <taxon>Prochlorococcus</taxon>
    </lineage>
</organism>
<gene>
    <name evidence="3" type="ORF">JJ833_01465</name>
</gene>
<dbReference type="EMBL" id="JAEPLE010000001">
    <property type="protein sequence ID" value="MBO6987512.1"/>
    <property type="molecule type" value="Genomic_DNA"/>
</dbReference>
<feature type="domain" description="NAD-dependent epimerase/dehydratase" evidence="2">
    <location>
        <begin position="5"/>
        <end position="244"/>
    </location>
</feature>
<dbReference type="Gene3D" id="3.40.50.720">
    <property type="entry name" value="NAD(P)-binding Rossmann-like Domain"/>
    <property type="match status" value="1"/>
</dbReference>
<comment type="caution">
    <text evidence="3">The sequence shown here is derived from an EMBL/GenBank/DDBJ whole genome shotgun (WGS) entry which is preliminary data.</text>
</comment>
<reference evidence="3" key="1">
    <citation type="journal article" date="2021" name="Front. Mar. Sci.">
        <title>Genomes of Diverse Isolates of Prochlorococcus High-Light-Adapted Clade II in the Western Pacific Ocean.</title>
        <authorList>
            <person name="Yan W."/>
            <person name="Feng X."/>
            <person name="Zhang W."/>
            <person name="Nawaz M.Z."/>
            <person name="Luo T."/>
            <person name="Zhang R."/>
            <person name="Jiao N."/>
        </authorList>
    </citation>
    <scope>NUCLEOTIDE SEQUENCE</scope>
    <source>
        <strain evidence="3">XMU1424</strain>
    </source>
</reference>
<protein>
    <submittedName>
        <fullName evidence="3">NAD-dependent epimerase/dehydratase family protein</fullName>
    </submittedName>
</protein>
<accession>A0A9D9BUG0</accession>
<sequence>MFKRILVTGGAGFIGFHLCKRLIEENFSVFSIDNLNNYYDVSLKERRNQELEYITQEKKSSFKFLKLDISDKKELEIIFNKFKPSVVVNLAAQAGVRYSIENPSAYVQSNLVGFANILEECSKHNVEHLVYASSSSVYGGNKELPFSECSGVDHPVSLYAATKRSNELMAHTYSHIHNLPATGLRFFTVYGPWGRPDMALFKFTNSIYNDLPIDVFNNGKMSRSFTYIDDVIEGLYRVMNKPPKPDNDFFEKPKNPSSSWAPHKIFNIGNSKSNNLLDYIKEIENVMKKKAIKNYLPFQSGDMRETSANTDLLEEYIDYKPKISIEEGIKEFIKWYKNYAINSKEYLK</sequence>
<proteinExistence type="predicted"/>
<evidence type="ECO:0000313" key="3">
    <source>
        <dbReference type="EMBL" id="MBO6987512.1"/>
    </source>
</evidence>
<dbReference type="SUPFAM" id="SSF51735">
    <property type="entry name" value="NAD(P)-binding Rossmann-fold domains"/>
    <property type="match status" value="1"/>
</dbReference>